<feature type="region of interest" description="Disordered" evidence="4">
    <location>
        <begin position="79"/>
        <end position="153"/>
    </location>
</feature>
<gene>
    <name evidence="6" type="primary">COL7</name>
    <name evidence="6" type="ORF">CR513_21631</name>
</gene>
<feature type="compositionally biased region" description="Basic residues" evidence="4">
    <location>
        <begin position="110"/>
        <end position="124"/>
    </location>
</feature>
<keyword evidence="2 3" id="KW-0539">Nucleus</keyword>
<reference evidence="6" key="1">
    <citation type="submission" date="2018-05" db="EMBL/GenBank/DDBJ databases">
        <title>Draft genome of Mucuna pruriens seed.</title>
        <authorList>
            <person name="Nnadi N.E."/>
            <person name="Vos R."/>
            <person name="Hasami M.H."/>
            <person name="Devisetty U.K."/>
            <person name="Aguiy J.C."/>
        </authorList>
    </citation>
    <scope>NUCLEOTIDE SEQUENCE [LARGE SCALE GENOMIC DNA]</scope>
    <source>
        <strain evidence="6">JCA_2017</strain>
    </source>
</reference>
<sequence length="401" mass="45362">MESTLVANQRTPRVIQATRHIIPSCVRVPPRKKSLPFCSLFFPLLRARNRNSNKERACGCVCVCAHSLRVMCNKISPSSSDIQTTSIMKRTRKQPNKYISSSSSSSSSLKPHRRRNRTKTRKPKFVSLRLQLSEPKKMAQPKPKPKPKAQQPQLNLFPLHPEHQDMHEEQNVAFLFSSDGGATLTGLLEDESTTTTSPSEEEGSLSALTYPAEDSGSWLVRKAMRRRESEEGSEERWVCYSEVVEEKKEAMEEVTSYCAATVAGNTTRSFGLLSLKLDHQGILNAWSDKGSLYVAGEEAPQTVPDFLNGLLFHNALLPHVAWDGWGSGVVGNAWNVPEDCGANTMKVKEETGWKLGQREASVQRYKEKRQSRLFSKRIRYEVRKLNAEKRPRMKGRFVKRE</sequence>
<evidence type="ECO:0000313" key="7">
    <source>
        <dbReference type="Proteomes" id="UP000257109"/>
    </source>
</evidence>
<evidence type="ECO:0000256" key="4">
    <source>
        <dbReference type="SAM" id="MobiDB-lite"/>
    </source>
</evidence>
<dbReference type="GO" id="GO:0006355">
    <property type="term" value="P:regulation of DNA-templated transcription"/>
    <property type="evidence" value="ECO:0007669"/>
    <property type="project" value="TreeGrafter"/>
</dbReference>
<dbReference type="GO" id="GO:0005634">
    <property type="term" value="C:nucleus"/>
    <property type="evidence" value="ECO:0007669"/>
    <property type="project" value="UniProtKB-SubCell"/>
</dbReference>
<accession>A0A371GZ03</accession>
<dbReference type="InterPro" id="IPR010402">
    <property type="entry name" value="CCT_domain"/>
</dbReference>
<feature type="domain" description="CCT" evidence="5">
    <location>
        <begin position="358"/>
        <end position="400"/>
    </location>
</feature>
<dbReference type="PANTHER" id="PTHR31874:SF25">
    <property type="entry name" value="CCT MOTIF FAMILY PROTEIN"/>
    <property type="match status" value="1"/>
</dbReference>
<dbReference type="PROSITE" id="PS51017">
    <property type="entry name" value="CCT"/>
    <property type="match status" value="1"/>
</dbReference>
<dbReference type="InterPro" id="IPR052453">
    <property type="entry name" value="CONSTANS-like_ZF"/>
</dbReference>
<name>A0A371GZ03_MUCPR</name>
<dbReference type="EMBL" id="QJKJ01004045">
    <property type="protein sequence ID" value="RDX95790.1"/>
    <property type="molecule type" value="Genomic_DNA"/>
</dbReference>
<organism evidence="6 7">
    <name type="scientific">Mucuna pruriens</name>
    <name type="common">Velvet bean</name>
    <name type="synonym">Dolichos pruriens</name>
    <dbReference type="NCBI Taxonomy" id="157652"/>
    <lineage>
        <taxon>Eukaryota</taxon>
        <taxon>Viridiplantae</taxon>
        <taxon>Streptophyta</taxon>
        <taxon>Embryophyta</taxon>
        <taxon>Tracheophyta</taxon>
        <taxon>Spermatophyta</taxon>
        <taxon>Magnoliopsida</taxon>
        <taxon>eudicotyledons</taxon>
        <taxon>Gunneridae</taxon>
        <taxon>Pentapetalae</taxon>
        <taxon>rosids</taxon>
        <taxon>fabids</taxon>
        <taxon>Fabales</taxon>
        <taxon>Fabaceae</taxon>
        <taxon>Papilionoideae</taxon>
        <taxon>50 kb inversion clade</taxon>
        <taxon>NPAAA clade</taxon>
        <taxon>indigoferoid/millettioid clade</taxon>
        <taxon>Phaseoleae</taxon>
        <taxon>Mucuna</taxon>
    </lineage>
</organism>
<evidence type="ECO:0000313" key="6">
    <source>
        <dbReference type="EMBL" id="RDX95790.1"/>
    </source>
</evidence>
<dbReference type="AlphaFoldDB" id="A0A371GZ03"/>
<comment type="subcellular location">
    <subcellularLocation>
        <location evidence="1 3">Nucleus</location>
    </subcellularLocation>
</comment>
<feature type="non-terminal residue" evidence="6">
    <location>
        <position position="1"/>
    </location>
</feature>
<evidence type="ECO:0000256" key="3">
    <source>
        <dbReference type="PROSITE-ProRule" id="PRU00357"/>
    </source>
</evidence>
<dbReference type="OrthoDB" id="153872at2759"/>
<dbReference type="Pfam" id="PF06203">
    <property type="entry name" value="CCT"/>
    <property type="match status" value="1"/>
</dbReference>
<dbReference type="PANTHER" id="PTHR31874">
    <property type="entry name" value="CCT MOTIF FAMILY PROTEIN, EXPRESSED"/>
    <property type="match status" value="1"/>
</dbReference>
<feature type="compositionally biased region" description="Polar residues" evidence="4">
    <location>
        <begin position="79"/>
        <end position="88"/>
    </location>
</feature>
<evidence type="ECO:0000256" key="2">
    <source>
        <dbReference type="ARBA" id="ARBA00023242"/>
    </source>
</evidence>
<protein>
    <submittedName>
        <fullName evidence="6">Zinc finger protein CONSTANS-LIKE 7</fullName>
    </submittedName>
</protein>
<dbReference type="Proteomes" id="UP000257109">
    <property type="component" value="Unassembled WGS sequence"/>
</dbReference>
<evidence type="ECO:0000259" key="5">
    <source>
        <dbReference type="PROSITE" id="PS51017"/>
    </source>
</evidence>
<comment type="caution">
    <text evidence="6">The sequence shown here is derived from an EMBL/GenBank/DDBJ whole genome shotgun (WGS) entry which is preliminary data.</text>
</comment>
<evidence type="ECO:0000256" key="1">
    <source>
        <dbReference type="ARBA" id="ARBA00004123"/>
    </source>
</evidence>
<keyword evidence="7" id="KW-1185">Reference proteome</keyword>
<proteinExistence type="predicted"/>